<feature type="transmembrane region" description="Helical" evidence="7">
    <location>
        <begin position="111"/>
        <end position="132"/>
    </location>
</feature>
<dbReference type="GO" id="GO:0022857">
    <property type="term" value="F:transmembrane transporter activity"/>
    <property type="evidence" value="ECO:0007669"/>
    <property type="project" value="InterPro"/>
</dbReference>
<keyword evidence="2" id="KW-0813">Transport</keyword>
<dbReference type="GO" id="GO:0005886">
    <property type="term" value="C:plasma membrane"/>
    <property type="evidence" value="ECO:0007669"/>
    <property type="project" value="UniProtKB-SubCell"/>
</dbReference>
<evidence type="ECO:0000256" key="7">
    <source>
        <dbReference type="SAM" id="Phobius"/>
    </source>
</evidence>
<feature type="transmembrane region" description="Helical" evidence="7">
    <location>
        <begin position="152"/>
        <end position="170"/>
    </location>
</feature>
<evidence type="ECO:0000259" key="8">
    <source>
        <dbReference type="PROSITE" id="PS50850"/>
    </source>
</evidence>
<dbReference type="EMBL" id="POUD01000003">
    <property type="protein sequence ID" value="PZG23287.1"/>
    <property type="molecule type" value="Genomic_DNA"/>
</dbReference>
<keyword evidence="5 7" id="KW-1133">Transmembrane helix</keyword>
<protein>
    <submittedName>
        <fullName evidence="9">MFS transporter</fullName>
    </submittedName>
</protein>
<evidence type="ECO:0000313" key="10">
    <source>
        <dbReference type="Proteomes" id="UP000249304"/>
    </source>
</evidence>
<feature type="transmembrane region" description="Helical" evidence="7">
    <location>
        <begin position="221"/>
        <end position="243"/>
    </location>
</feature>
<keyword evidence="6 7" id="KW-0472">Membrane</keyword>
<gene>
    <name evidence="9" type="ORF">C1J01_01215</name>
</gene>
<evidence type="ECO:0000256" key="5">
    <source>
        <dbReference type="ARBA" id="ARBA00022989"/>
    </source>
</evidence>
<feature type="domain" description="Major facilitator superfamily (MFS) profile" evidence="8">
    <location>
        <begin position="20"/>
        <end position="401"/>
    </location>
</feature>
<feature type="transmembrane region" description="Helical" evidence="7">
    <location>
        <begin position="347"/>
        <end position="367"/>
    </location>
</feature>
<feature type="transmembrane region" description="Helical" evidence="7">
    <location>
        <begin position="20"/>
        <end position="42"/>
    </location>
</feature>
<keyword evidence="3" id="KW-1003">Cell membrane</keyword>
<dbReference type="PROSITE" id="PS50850">
    <property type="entry name" value="MFS"/>
    <property type="match status" value="1"/>
</dbReference>
<keyword evidence="4 7" id="KW-0812">Transmembrane</keyword>
<reference evidence="9 10" key="1">
    <citation type="submission" date="2018-01" db="EMBL/GenBank/DDBJ databases">
        <title>Draft genome sequence of Nonomuraea sp. KC333.</title>
        <authorList>
            <person name="Sahin N."/>
            <person name="Saygin H."/>
            <person name="Ay H."/>
        </authorList>
    </citation>
    <scope>NUCLEOTIDE SEQUENCE [LARGE SCALE GENOMIC DNA]</scope>
    <source>
        <strain evidence="9 10">KC333</strain>
    </source>
</reference>
<dbReference type="PANTHER" id="PTHR23517">
    <property type="entry name" value="RESISTANCE PROTEIN MDTM, PUTATIVE-RELATED-RELATED"/>
    <property type="match status" value="1"/>
</dbReference>
<dbReference type="InterPro" id="IPR036259">
    <property type="entry name" value="MFS_trans_sf"/>
</dbReference>
<feature type="transmembrane region" description="Helical" evidence="7">
    <location>
        <begin position="255"/>
        <end position="277"/>
    </location>
</feature>
<dbReference type="AlphaFoldDB" id="A0A2W2FN80"/>
<proteinExistence type="predicted"/>
<evidence type="ECO:0000256" key="1">
    <source>
        <dbReference type="ARBA" id="ARBA00004651"/>
    </source>
</evidence>
<dbReference type="SUPFAM" id="SSF103473">
    <property type="entry name" value="MFS general substrate transporter"/>
    <property type="match status" value="1"/>
</dbReference>
<organism evidence="9 10">
    <name type="scientific">Nonomuraea aridisoli</name>
    <dbReference type="NCBI Taxonomy" id="2070368"/>
    <lineage>
        <taxon>Bacteria</taxon>
        <taxon>Bacillati</taxon>
        <taxon>Actinomycetota</taxon>
        <taxon>Actinomycetes</taxon>
        <taxon>Streptosporangiales</taxon>
        <taxon>Streptosporangiaceae</taxon>
        <taxon>Nonomuraea</taxon>
    </lineage>
</organism>
<name>A0A2W2FN80_9ACTN</name>
<evidence type="ECO:0000256" key="2">
    <source>
        <dbReference type="ARBA" id="ARBA00022448"/>
    </source>
</evidence>
<dbReference type="InterPro" id="IPR011701">
    <property type="entry name" value="MFS"/>
</dbReference>
<evidence type="ECO:0000256" key="4">
    <source>
        <dbReference type="ARBA" id="ARBA00022692"/>
    </source>
</evidence>
<dbReference type="PANTHER" id="PTHR23517:SF13">
    <property type="entry name" value="MAJOR FACILITATOR SUPERFAMILY MFS_1"/>
    <property type="match status" value="1"/>
</dbReference>
<keyword evidence="10" id="KW-1185">Reference proteome</keyword>
<accession>A0A2W2FN80</accession>
<comment type="subcellular location">
    <subcellularLocation>
        <location evidence="1">Cell membrane</location>
        <topology evidence="1">Multi-pass membrane protein</topology>
    </subcellularLocation>
</comment>
<feature type="transmembrane region" description="Helical" evidence="7">
    <location>
        <begin position="54"/>
        <end position="74"/>
    </location>
</feature>
<dbReference type="Gene3D" id="1.20.1250.20">
    <property type="entry name" value="MFS general substrate transporter like domains"/>
    <property type="match status" value="1"/>
</dbReference>
<dbReference type="OrthoDB" id="3177957at2"/>
<comment type="caution">
    <text evidence="9">The sequence shown here is derived from an EMBL/GenBank/DDBJ whole genome shotgun (WGS) entry which is preliminary data.</text>
</comment>
<feature type="transmembrane region" description="Helical" evidence="7">
    <location>
        <begin position="86"/>
        <end position="105"/>
    </location>
</feature>
<feature type="transmembrane region" description="Helical" evidence="7">
    <location>
        <begin position="176"/>
        <end position="200"/>
    </location>
</feature>
<sequence>MQDVTPATSLGSRDRTLRPAFVSAVVSLVAVFAAVGSTIPLFNIYRAEDGFTNAGISLTVVAYSAATLSTLLVLGRLSNHVGRRPTAIASLGLLVLGCLLLLNVHDIGVLIAGRLLMGLGAGLASSSLTAYIVDAAPARPAWLASVASSQTVMLGLAVGAIASGALVQFGPWPRELIYLVAVGLLLLSAALIAISPDTVAPAPGGWRSLRPSVRVQVRVRHLLPVAAAVFLATWATGAFYQAFVPALIGDHLHTTSPLILGLVFAAYMAPSALGAPLGSRFTPAAAQRLGMSGFLAGWIGMITAITTGALPLFIAATIVAGAAQGVAISAATRGLLSGSRLTDRAPIFAVVYLLSYSGATIPSLISAQLSKVFSVPQIALGYGVLALIATLFTVIAARNPHGHDQPAR</sequence>
<evidence type="ECO:0000256" key="6">
    <source>
        <dbReference type="ARBA" id="ARBA00023136"/>
    </source>
</evidence>
<evidence type="ECO:0000313" key="9">
    <source>
        <dbReference type="EMBL" id="PZG23287.1"/>
    </source>
</evidence>
<evidence type="ECO:0000256" key="3">
    <source>
        <dbReference type="ARBA" id="ARBA00022475"/>
    </source>
</evidence>
<feature type="transmembrane region" description="Helical" evidence="7">
    <location>
        <begin position="379"/>
        <end position="398"/>
    </location>
</feature>
<dbReference type="InterPro" id="IPR020846">
    <property type="entry name" value="MFS_dom"/>
</dbReference>
<dbReference type="RefSeq" id="WP_111175181.1">
    <property type="nucleotide sequence ID" value="NZ_POUD01000003.1"/>
</dbReference>
<feature type="transmembrane region" description="Helical" evidence="7">
    <location>
        <begin position="289"/>
        <end position="306"/>
    </location>
</feature>
<dbReference type="Proteomes" id="UP000249304">
    <property type="component" value="Unassembled WGS sequence"/>
</dbReference>
<dbReference type="InterPro" id="IPR050171">
    <property type="entry name" value="MFS_Transporters"/>
</dbReference>
<dbReference type="Pfam" id="PF07690">
    <property type="entry name" value="MFS_1"/>
    <property type="match status" value="1"/>
</dbReference>